<dbReference type="Proteomes" id="UP001169027">
    <property type="component" value="Unassembled WGS sequence"/>
</dbReference>
<accession>A0ABT8S6B7</accession>
<evidence type="ECO:0000313" key="1">
    <source>
        <dbReference type="EMBL" id="MDO1534285.1"/>
    </source>
</evidence>
<dbReference type="EMBL" id="JAUKVY010000013">
    <property type="protein sequence ID" value="MDO1534285.1"/>
    <property type="molecule type" value="Genomic_DNA"/>
</dbReference>
<name>A0ABT8S6B7_9BURK</name>
<sequence length="234" mass="24936">MADRPLLVLADERDVAAQAFVARHRAEGARLLLPSDLSRPGWRLRVGDPGASVAVAEDGAIPASALRGVITRLAAIAPAQLPHVADADRDYVASEMSAFLGAWLSALACPVMNRPFVPSLSGPVWRREQWARLALDLDIPVAPVRLTLRPGSPMPAPPPPGAARVRLDVIGRAVIGHGHPRLREHARRLADGAGMALLGVFFDADDGQARFVGADRWPDLSDRSIGDAVMESLS</sequence>
<protein>
    <submittedName>
        <fullName evidence="1">Uncharacterized protein</fullName>
    </submittedName>
</protein>
<evidence type="ECO:0000313" key="2">
    <source>
        <dbReference type="Proteomes" id="UP001169027"/>
    </source>
</evidence>
<gene>
    <name evidence="1" type="ORF">Q2T77_18510</name>
</gene>
<proteinExistence type="predicted"/>
<comment type="caution">
    <text evidence="1">The sequence shown here is derived from an EMBL/GenBank/DDBJ whole genome shotgun (WGS) entry which is preliminary data.</text>
</comment>
<dbReference type="RefSeq" id="WP_301811783.1">
    <property type="nucleotide sequence ID" value="NZ_JAUJZH010000013.1"/>
</dbReference>
<organism evidence="1 2">
    <name type="scientific">Variovorax ginsengisoli</name>
    <dbReference type="NCBI Taxonomy" id="363844"/>
    <lineage>
        <taxon>Bacteria</taxon>
        <taxon>Pseudomonadati</taxon>
        <taxon>Pseudomonadota</taxon>
        <taxon>Betaproteobacteria</taxon>
        <taxon>Burkholderiales</taxon>
        <taxon>Comamonadaceae</taxon>
        <taxon>Variovorax</taxon>
    </lineage>
</organism>
<keyword evidence="2" id="KW-1185">Reference proteome</keyword>
<reference evidence="1" key="1">
    <citation type="submission" date="2023-06" db="EMBL/GenBank/DDBJ databases">
        <authorList>
            <person name="Jiang Y."/>
            <person name="Liu Q."/>
        </authorList>
    </citation>
    <scope>NUCLEOTIDE SEQUENCE</scope>
    <source>
        <strain evidence="1">CGMCC 1.12090</strain>
    </source>
</reference>